<accession>A0A0P1M8T2</accession>
<accession>A0A0P1NUY0</accession>
<accession>A0A0S4MZE4</accession>
<evidence type="ECO:0000313" key="4">
    <source>
        <dbReference type="EMBL" id="CUS79520.1"/>
    </source>
</evidence>
<accession>A0A0P1M4Q7</accession>
<dbReference type="SUPFAM" id="SSF52283">
    <property type="entry name" value="Formate/glycerate dehydrogenase catalytic domain-like"/>
    <property type="match status" value="1"/>
</dbReference>
<dbReference type="GO" id="GO:0051287">
    <property type="term" value="F:NAD binding"/>
    <property type="evidence" value="ECO:0007669"/>
    <property type="project" value="InterPro"/>
</dbReference>
<dbReference type="GO" id="GO:0016616">
    <property type="term" value="F:oxidoreductase activity, acting on the CH-OH group of donors, NAD or NADP as acceptor"/>
    <property type="evidence" value="ECO:0007669"/>
    <property type="project" value="UniProtKB-ARBA"/>
</dbReference>
<gene>
    <name evidence="5" type="ORF">JGI4_00893</name>
    <name evidence="4" type="ORF">JGI8_00328</name>
</gene>
<evidence type="ECO:0000313" key="6">
    <source>
        <dbReference type="Proteomes" id="UP000182011"/>
    </source>
</evidence>
<organism evidence="5 6">
    <name type="scientific">Candidatus Kryptonium thompsonii</name>
    <dbReference type="NCBI Taxonomy" id="1633631"/>
    <lineage>
        <taxon>Bacteria</taxon>
        <taxon>Pseudomonadati</taxon>
        <taxon>Candidatus Kryptoniota</taxon>
        <taxon>Candidatus Kryptonium</taxon>
    </lineage>
</organism>
<dbReference type="EMBL" id="CZVI01000002">
    <property type="protein sequence ID" value="CUS79520.1"/>
    <property type="molecule type" value="Genomic_DNA"/>
</dbReference>
<evidence type="ECO:0000259" key="3">
    <source>
        <dbReference type="Pfam" id="PF02826"/>
    </source>
</evidence>
<keyword evidence="7" id="KW-1185">Reference proteome</keyword>
<dbReference type="STRING" id="1633631.GCA_001442925_00892"/>
<dbReference type="Pfam" id="PF02826">
    <property type="entry name" value="2-Hacid_dh_C"/>
    <property type="match status" value="1"/>
</dbReference>
<sequence length="317" mass="36467">MKRKVLITHRIRSSHLDKIIKEIGSEAEIIFEPDKSKVDEFIKDVEIIFGDFEREHVQKAKNLRWVHLGYAGVDMILYPEIVNSDVIVTCSKGIHQYHMTEFLFGMILTLTRGFKKIYANQRLKVWDKQVAKEFESLYGKTMGILGLGNIGRQVAKVAKAFGMYVIGMKRTKTKVEYVDEVVTRAEMQHLLENSDFIVVVLPLTDETHHLIGEKEFNMMKKKPYFFNIGRGAVVDEKALINALKEGKIRGAGIDVFEDEPLPSDSPLWEMENVLVTPHIAGLFPNYWEEPTNLFIENFKRYINGKELINVVDKLAGY</sequence>
<dbReference type="InterPro" id="IPR006140">
    <property type="entry name" value="D-isomer_DH_NAD-bd"/>
</dbReference>
<dbReference type="SUPFAM" id="SSF51735">
    <property type="entry name" value="NAD(P)-binding Rossmann-fold domains"/>
    <property type="match status" value="1"/>
</dbReference>
<evidence type="ECO:0000313" key="7">
    <source>
        <dbReference type="Proteomes" id="UP000182200"/>
    </source>
</evidence>
<dbReference type="CDD" id="cd05300">
    <property type="entry name" value="2-Hacid_dh_1"/>
    <property type="match status" value="1"/>
</dbReference>
<dbReference type="Proteomes" id="UP000182200">
    <property type="component" value="Unassembled WGS sequence"/>
</dbReference>
<accession>A0A0P1LE49</accession>
<dbReference type="PANTHER" id="PTHR43333:SF1">
    <property type="entry name" value="D-ISOMER SPECIFIC 2-HYDROXYACID DEHYDROGENASE NAD-BINDING DOMAIN-CONTAINING PROTEIN"/>
    <property type="match status" value="1"/>
</dbReference>
<accession>A0A0P1L9X4</accession>
<dbReference type="FunFam" id="3.40.50.720:FF:000363">
    <property type="entry name" value="D-isomer specific 2-hydroxyacid dehydrogenase"/>
    <property type="match status" value="1"/>
</dbReference>
<dbReference type="Gene3D" id="3.40.50.720">
    <property type="entry name" value="NAD(P)-binding Rossmann-like Domain"/>
    <property type="match status" value="2"/>
</dbReference>
<evidence type="ECO:0000256" key="1">
    <source>
        <dbReference type="ARBA" id="ARBA00023002"/>
    </source>
</evidence>
<reference evidence="5 6" key="2">
    <citation type="submission" date="2015-11" db="EMBL/GenBank/DDBJ databases">
        <authorList>
            <person name="Zhang Y."/>
            <person name="Guo Z."/>
        </authorList>
    </citation>
    <scope>NUCLEOTIDE SEQUENCE [LARGE SCALE GENOMIC DNA]</scope>
    <source>
        <strain evidence="5">JGI-4</strain>
    </source>
</reference>
<accession>A0A0N7MSR8</accession>
<dbReference type="PROSITE" id="PS00671">
    <property type="entry name" value="D_2_HYDROXYACID_DH_3"/>
    <property type="match status" value="1"/>
</dbReference>
<keyword evidence="2" id="KW-0520">NAD</keyword>
<name>A0A0P1M4Q7_9BACT</name>
<accession>A0A0P1MKX9</accession>
<reference evidence="4 7" key="1">
    <citation type="submission" date="2015-11" db="EMBL/GenBank/DDBJ databases">
        <authorList>
            <person name="Varghese N."/>
        </authorList>
    </citation>
    <scope>NUCLEOTIDE SEQUENCE [LARGE SCALE GENOMIC DNA]</scope>
    <source>
        <strain evidence="4 7">JGI-8</strain>
    </source>
</reference>
<evidence type="ECO:0000313" key="5">
    <source>
        <dbReference type="EMBL" id="CUU03944.1"/>
    </source>
</evidence>
<protein>
    <submittedName>
        <fullName evidence="5">Phosphoglycerate dehydrogenase</fullName>
    </submittedName>
</protein>
<dbReference type="InterPro" id="IPR036291">
    <property type="entry name" value="NAD(P)-bd_dom_sf"/>
</dbReference>
<feature type="domain" description="D-isomer specific 2-hydroxyacid dehydrogenase NAD-binding" evidence="3">
    <location>
        <begin position="104"/>
        <end position="280"/>
    </location>
</feature>
<keyword evidence="1" id="KW-0560">Oxidoreductase</keyword>
<dbReference type="Proteomes" id="UP000182011">
    <property type="component" value="Unassembled WGS sequence"/>
</dbReference>
<dbReference type="RefSeq" id="WP_047133686.1">
    <property type="nucleotide sequence ID" value="NZ_CZVI01000002.1"/>
</dbReference>
<dbReference type="AlphaFoldDB" id="A0A0P1M4Q7"/>
<proteinExistence type="predicted"/>
<evidence type="ECO:0000256" key="2">
    <source>
        <dbReference type="ARBA" id="ARBA00023027"/>
    </source>
</evidence>
<dbReference type="InterPro" id="IPR029753">
    <property type="entry name" value="D-isomer_DH_CS"/>
</dbReference>
<dbReference type="EMBL" id="FAOP01000004">
    <property type="protein sequence ID" value="CUU03944.1"/>
    <property type="molecule type" value="Genomic_DNA"/>
</dbReference>
<dbReference type="PANTHER" id="PTHR43333">
    <property type="entry name" value="2-HACID_DH_C DOMAIN-CONTAINING PROTEIN"/>
    <property type="match status" value="1"/>
</dbReference>
<accession>A0A0P1LD38</accession>